<dbReference type="PANTHER" id="PTHR34980">
    <property type="entry name" value="INNER MEMBRANE PROTEIN-RELATED-RELATED"/>
    <property type="match status" value="1"/>
</dbReference>
<name>A0A1Y5RZ07_9RHOB</name>
<dbReference type="OrthoDB" id="9812349at2"/>
<keyword evidence="1" id="KW-1133">Transmembrane helix</keyword>
<dbReference type="RefSeq" id="WP_085853017.1">
    <property type="nucleotide sequence ID" value="NZ_FOPF01000002.1"/>
</dbReference>
<keyword evidence="1" id="KW-0472">Membrane</keyword>
<dbReference type="Pfam" id="PF05656">
    <property type="entry name" value="DUF805"/>
    <property type="match status" value="1"/>
</dbReference>
<dbReference type="GO" id="GO:0005886">
    <property type="term" value="C:plasma membrane"/>
    <property type="evidence" value="ECO:0007669"/>
    <property type="project" value="TreeGrafter"/>
</dbReference>
<sequence>MTLARAVSRCLRKYVTFSGRARRQEYWYFILFIFLGSIICGLVDTALFDTPHIETAPGSIEVENNGPVATAFGLATVVPAISAGWRRMHDTGRSGLYLLYPVIVIFGVGIFTGLVSGFAPLAAGDFGAVLAGGYVLVLGIALFVMFLSPLLVIWWLTRPSEPRDNAFGPEPARPG</sequence>
<dbReference type="EMBL" id="FWFV01000002">
    <property type="protein sequence ID" value="SLN25834.1"/>
    <property type="molecule type" value="Genomic_DNA"/>
</dbReference>
<dbReference type="PANTHER" id="PTHR34980:SF2">
    <property type="entry name" value="INNER MEMBRANE PROTEIN YHAH-RELATED"/>
    <property type="match status" value="1"/>
</dbReference>
<proteinExistence type="predicted"/>
<keyword evidence="3" id="KW-1185">Reference proteome</keyword>
<feature type="transmembrane region" description="Helical" evidence="1">
    <location>
        <begin position="97"/>
        <end position="119"/>
    </location>
</feature>
<dbReference type="Proteomes" id="UP000193870">
    <property type="component" value="Unassembled WGS sequence"/>
</dbReference>
<feature type="transmembrane region" description="Helical" evidence="1">
    <location>
        <begin position="26"/>
        <end position="48"/>
    </location>
</feature>
<feature type="transmembrane region" description="Helical" evidence="1">
    <location>
        <begin position="131"/>
        <end position="156"/>
    </location>
</feature>
<organism evidence="2 3">
    <name type="scientific">Palleronia marisminoris</name>
    <dbReference type="NCBI Taxonomy" id="315423"/>
    <lineage>
        <taxon>Bacteria</taxon>
        <taxon>Pseudomonadati</taxon>
        <taxon>Pseudomonadota</taxon>
        <taxon>Alphaproteobacteria</taxon>
        <taxon>Rhodobacterales</taxon>
        <taxon>Roseobacteraceae</taxon>
        <taxon>Palleronia</taxon>
    </lineage>
</organism>
<feature type="transmembrane region" description="Helical" evidence="1">
    <location>
        <begin position="68"/>
        <end position="85"/>
    </location>
</feature>
<gene>
    <name evidence="2" type="primary">yhaH</name>
    <name evidence="2" type="ORF">PAM7066_00991</name>
</gene>
<dbReference type="STRING" id="315423.SAMN04488020_102290"/>
<evidence type="ECO:0000313" key="3">
    <source>
        <dbReference type="Proteomes" id="UP000193870"/>
    </source>
</evidence>
<dbReference type="InterPro" id="IPR008523">
    <property type="entry name" value="DUF805"/>
</dbReference>
<evidence type="ECO:0000313" key="2">
    <source>
        <dbReference type="EMBL" id="SLN25834.1"/>
    </source>
</evidence>
<evidence type="ECO:0000256" key="1">
    <source>
        <dbReference type="SAM" id="Phobius"/>
    </source>
</evidence>
<dbReference type="AlphaFoldDB" id="A0A1Y5RZ07"/>
<reference evidence="2 3" key="1">
    <citation type="submission" date="2017-03" db="EMBL/GenBank/DDBJ databases">
        <authorList>
            <person name="Afonso C.L."/>
            <person name="Miller P.J."/>
            <person name="Scott M.A."/>
            <person name="Spackman E."/>
            <person name="Goraichik I."/>
            <person name="Dimitrov K.M."/>
            <person name="Suarez D.L."/>
            <person name="Swayne D.E."/>
        </authorList>
    </citation>
    <scope>NUCLEOTIDE SEQUENCE [LARGE SCALE GENOMIC DNA]</scope>
    <source>
        <strain evidence="2 3">CECT 7066</strain>
    </source>
</reference>
<accession>A0A1Y5RZ07</accession>
<protein>
    <submittedName>
        <fullName evidence="2">Inner membrane protein YhaH</fullName>
    </submittedName>
</protein>
<keyword evidence="1" id="KW-0812">Transmembrane</keyword>